<name>A0A1F5FVK8_9BACT</name>
<reference evidence="2 3" key="1">
    <citation type="journal article" date="2016" name="Nat. Commun.">
        <title>Thousands of microbial genomes shed light on interconnected biogeochemical processes in an aquifer system.</title>
        <authorList>
            <person name="Anantharaman K."/>
            <person name="Brown C.T."/>
            <person name="Hug L.A."/>
            <person name="Sharon I."/>
            <person name="Castelle C.J."/>
            <person name="Probst A.J."/>
            <person name="Thomas B.C."/>
            <person name="Singh A."/>
            <person name="Wilkins M.J."/>
            <person name="Karaoz U."/>
            <person name="Brodie E.L."/>
            <person name="Williams K.H."/>
            <person name="Hubbard S.S."/>
            <person name="Banfield J.F."/>
        </authorList>
    </citation>
    <scope>NUCLEOTIDE SEQUENCE [LARGE SCALE GENOMIC DNA]</scope>
</reference>
<gene>
    <name evidence="2" type="ORF">A2572_04775</name>
</gene>
<feature type="region of interest" description="Disordered" evidence="1">
    <location>
        <begin position="628"/>
        <end position="670"/>
    </location>
</feature>
<dbReference type="EMBL" id="MFAQ01000012">
    <property type="protein sequence ID" value="OGD83584.1"/>
    <property type="molecule type" value="Genomic_DNA"/>
</dbReference>
<accession>A0A1F5FVK8</accession>
<organism evidence="2 3">
    <name type="scientific">Candidatus Collierbacteria bacterium RIFOXYD1_FULL_40_9</name>
    <dbReference type="NCBI Taxonomy" id="1817731"/>
    <lineage>
        <taxon>Bacteria</taxon>
        <taxon>Candidatus Collieribacteriota</taxon>
    </lineage>
</organism>
<comment type="caution">
    <text evidence="2">The sequence shown here is derived from an EMBL/GenBank/DDBJ whole genome shotgun (WGS) entry which is preliminary data.</text>
</comment>
<feature type="compositionally biased region" description="Basic and acidic residues" evidence="1">
    <location>
        <begin position="629"/>
        <end position="651"/>
    </location>
</feature>
<sequence>MNDSDAKSLCLKLIKSENENEVISVLQFYNLWQDDNNWLYYGNNENNFSTIGNQQSTAEAALVEKLINSVDAVLMKECLKSEILPESKEAPQTIEEAVHRFFGVFKGKLANVDPRIRSELAKNILLVATGDKNNPSYSIIDTGEGQSPNKIPNTFLSLSKSNKLRIPFVQGKFNMGATGSLQFCGHRNIQLIVSKRSIELKNMDNDDSVDCWGFTVVRREDPSMGMRSSAFKYLAPEGKIIRFKSEFLPIIPVDKAGPYVEKMISGSYVKLYDYRLKSGLKTNIKFDLYYKISQLLPNVALPITLFETRDYKQESGRSILSGLGVRLDEDKRDNLEPNFPSSSEVIVQGEKMKVSVFAFKKDQAKRYSLGDGIIFTINGQTHGTLPKAFFERKNVGMSYLSDSILVLADCSAFSGRIREDLFMTSRDRMRDGDIKSEITALIEEIIRNHEGLKALREKRRREELEGMLQNSKPLVDVLNKIIKRSPTLTKLFALGQTIQNPFNLAGNDTQAIFNGKRYPTYFRPSKTYSEDKPKSCNVNRKFRIQYETDASNDYFNRDNDPGSFGLSWEGMDIDSFSLNLWSGLATLNVTLPECASVGDLLLFKSTASDYTQTEGYTADFYVKVIEPAESGKGDDGERKEPPSDKPGDERASSSALNLPNMHECRRSDGENYKFLGNEGGGFDC</sequence>
<proteinExistence type="predicted"/>
<protein>
    <submittedName>
        <fullName evidence="2">Uncharacterized protein</fullName>
    </submittedName>
</protein>
<evidence type="ECO:0000313" key="2">
    <source>
        <dbReference type="EMBL" id="OGD83584.1"/>
    </source>
</evidence>
<dbReference type="Proteomes" id="UP000179237">
    <property type="component" value="Unassembled WGS sequence"/>
</dbReference>
<evidence type="ECO:0000313" key="3">
    <source>
        <dbReference type="Proteomes" id="UP000179237"/>
    </source>
</evidence>
<evidence type="ECO:0000256" key="1">
    <source>
        <dbReference type="SAM" id="MobiDB-lite"/>
    </source>
</evidence>
<dbReference type="AlphaFoldDB" id="A0A1F5FVK8"/>